<reference evidence="2 3" key="1">
    <citation type="submission" date="2018-10" db="EMBL/GenBank/DDBJ databases">
        <title>Genomic Encyclopedia of Archaeal and Bacterial Type Strains, Phase II (KMG-II): from individual species to whole genera.</title>
        <authorList>
            <person name="Goeker M."/>
        </authorList>
    </citation>
    <scope>NUCLEOTIDE SEQUENCE [LARGE SCALE GENOMIC DNA]</scope>
    <source>
        <strain evidence="2 3">DSM 45657</strain>
    </source>
</reference>
<accession>A0A421B550</accession>
<evidence type="ECO:0000259" key="1">
    <source>
        <dbReference type="Pfam" id="PF08241"/>
    </source>
</evidence>
<proteinExistence type="predicted"/>
<evidence type="ECO:0000313" key="2">
    <source>
        <dbReference type="EMBL" id="RLK59507.1"/>
    </source>
</evidence>
<keyword evidence="2" id="KW-0808">Transferase</keyword>
<comment type="caution">
    <text evidence="2">The sequence shown here is derived from an EMBL/GenBank/DDBJ whole genome shotgun (WGS) entry which is preliminary data.</text>
</comment>
<organism evidence="2 3">
    <name type="scientific">Actinokineospora cianjurensis</name>
    <dbReference type="NCBI Taxonomy" id="585224"/>
    <lineage>
        <taxon>Bacteria</taxon>
        <taxon>Bacillati</taxon>
        <taxon>Actinomycetota</taxon>
        <taxon>Actinomycetes</taxon>
        <taxon>Pseudonocardiales</taxon>
        <taxon>Pseudonocardiaceae</taxon>
        <taxon>Actinokineospora</taxon>
    </lineage>
</organism>
<gene>
    <name evidence="2" type="ORF">CLV68_3996</name>
</gene>
<dbReference type="GO" id="GO:0032259">
    <property type="term" value="P:methylation"/>
    <property type="evidence" value="ECO:0007669"/>
    <property type="project" value="UniProtKB-KW"/>
</dbReference>
<dbReference type="InterPro" id="IPR029063">
    <property type="entry name" value="SAM-dependent_MTases_sf"/>
</dbReference>
<dbReference type="InterPro" id="IPR013216">
    <property type="entry name" value="Methyltransf_11"/>
</dbReference>
<dbReference type="SUPFAM" id="SSF53335">
    <property type="entry name" value="S-adenosyl-L-methionine-dependent methyltransferases"/>
    <property type="match status" value="1"/>
</dbReference>
<keyword evidence="2" id="KW-0489">Methyltransferase</keyword>
<sequence>MRRAQSRATAANQRGYSGDEVAGYLRDPYHRLRLDHALDLLTGHLDPGALVADLGAGGGEVTALIAGAGLRPIACDVVHDACRAAGCPAVRLDVGEVLPLRSGSLDGVLAGEIIEHVYDPALLLRECHRVLRPGGILVLTTPNLAPAQDRLRFLLGRAPRQVDPFHEYLHLHIRPFTYPLLATGLRQAGFTPSPPRSNQVVWRTRHREYRSTWAARHWPTLGGSLIVAGVRGR</sequence>
<dbReference type="CDD" id="cd02440">
    <property type="entry name" value="AdoMet_MTases"/>
    <property type="match status" value="1"/>
</dbReference>
<dbReference type="Pfam" id="PF08241">
    <property type="entry name" value="Methyltransf_11"/>
    <property type="match status" value="1"/>
</dbReference>
<keyword evidence="3" id="KW-1185">Reference proteome</keyword>
<dbReference type="GO" id="GO:0008757">
    <property type="term" value="F:S-adenosylmethionine-dependent methyltransferase activity"/>
    <property type="evidence" value="ECO:0007669"/>
    <property type="project" value="InterPro"/>
</dbReference>
<evidence type="ECO:0000313" key="3">
    <source>
        <dbReference type="Proteomes" id="UP000282454"/>
    </source>
</evidence>
<dbReference type="Proteomes" id="UP000282454">
    <property type="component" value="Unassembled WGS sequence"/>
</dbReference>
<dbReference type="AlphaFoldDB" id="A0A421B550"/>
<dbReference type="RefSeq" id="WP_211346651.1">
    <property type="nucleotide sequence ID" value="NZ_RCDD01000002.1"/>
</dbReference>
<name>A0A421B550_9PSEU</name>
<feature type="domain" description="Methyltransferase type 11" evidence="1">
    <location>
        <begin position="53"/>
        <end position="139"/>
    </location>
</feature>
<dbReference type="EMBL" id="RCDD01000002">
    <property type="protein sequence ID" value="RLK59507.1"/>
    <property type="molecule type" value="Genomic_DNA"/>
</dbReference>
<dbReference type="Gene3D" id="3.40.50.150">
    <property type="entry name" value="Vaccinia Virus protein VP39"/>
    <property type="match status" value="1"/>
</dbReference>
<protein>
    <submittedName>
        <fullName evidence="2">Methyltransferase family protein</fullName>
    </submittedName>
</protein>